<accession>A0ABT3N343</accession>
<organism evidence="3 4">
    <name type="scientific">Endozoicomonas gorgoniicola</name>
    <dbReference type="NCBI Taxonomy" id="1234144"/>
    <lineage>
        <taxon>Bacteria</taxon>
        <taxon>Pseudomonadati</taxon>
        <taxon>Pseudomonadota</taxon>
        <taxon>Gammaproteobacteria</taxon>
        <taxon>Oceanospirillales</taxon>
        <taxon>Endozoicomonadaceae</taxon>
        <taxon>Endozoicomonas</taxon>
    </lineage>
</organism>
<dbReference type="Pfam" id="PF11019">
    <property type="entry name" value="DUF2608"/>
    <property type="match status" value="1"/>
</dbReference>
<evidence type="ECO:0000313" key="3">
    <source>
        <dbReference type="EMBL" id="MCW7556046.1"/>
    </source>
</evidence>
<keyword evidence="4" id="KW-1185">Reference proteome</keyword>
<feature type="signal peptide" evidence="2">
    <location>
        <begin position="1"/>
        <end position="28"/>
    </location>
</feature>
<evidence type="ECO:0000256" key="2">
    <source>
        <dbReference type="SAM" id="SignalP"/>
    </source>
</evidence>
<sequence>MLKSNKFIRWLVAIWFMALIMNPYQTSAATTSQPGLFLQQAFNDGTLNNQSLVILDLDDTTITTPEGQWLGRSEMFYYLVDQEMQRNPGRTRQSIVDEIDPLLTLVYGKVPVQLTDETLPDTINQLISKGVTVIGMTARGLPVADATRWQLKEVGITFSDTGAERFIALPGDRQFVVEHGVVLAGQGNRKGEVLIALIENKLLPKPERVMLVDDHDRHLDSVQQAVMSFDSDITYVPVLCTYLEGKKRFDSVESEQQLLDFLYQWRNDRTVSNFVDQDAYSQGFIARCKAIPAREKYCDALLQHYGILPDS</sequence>
<feature type="chain" id="PRO_5045131820" evidence="2">
    <location>
        <begin position="29"/>
        <end position="311"/>
    </location>
</feature>
<name>A0ABT3N343_9GAMM</name>
<dbReference type="InterPro" id="IPR022565">
    <property type="entry name" value="DUF2608"/>
</dbReference>
<dbReference type="Proteomes" id="UP001209854">
    <property type="component" value="Unassembled WGS sequence"/>
</dbReference>
<protein>
    <submittedName>
        <fullName evidence="3">DUF2608 domain-containing protein</fullName>
    </submittedName>
</protein>
<comment type="caution">
    <text evidence="3">The sequence shown here is derived from an EMBL/GenBank/DDBJ whole genome shotgun (WGS) entry which is preliminary data.</text>
</comment>
<keyword evidence="1 2" id="KW-0732">Signal</keyword>
<proteinExistence type="predicted"/>
<evidence type="ECO:0000313" key="4">
    <source>
        <dbReference type="Proteomes" id="UP001209854"/>
    </source>
</evidence>
<reference evidence="3 4" key="1">
    <citation type="submission" date="2022-10" db="EMBL/GenBank/DDBJ databases">
        <title>High-quality genome sequences of two octocoral-associated bacteria, Endozoicomonas euniceicola EF212 and Endozoicomonas gorgoniicola PS125.</title>
        <authorList>
            <person name="Chiou Y.-J."/>
            <person name="Chen Y.-H."/>
        </authorList>
    </citation>
    <scope>NUCLEOTIDE SEQUENCE [LARGE SCALE GENOMIC DNA]</scope>
    <source>
        <strain evidence="3 4">PS125</strain>
    </source>
</reference>
<dbReference type="EMBL" id="JAPFCC010000001">
    <property type="protein sequence ID" value="MCW7556046.1"/>
    <property type="molecule type" value="Genomic_DNA"/>
</dbReference>
<gene>
    <name evidence="3" type="ORF">NX722_26145</name>
</gene>
<evidence type="ECO:0000256" key="1">
    <source>
        <dbReference type="ARBA" id="ARBA00022729"/>
    </source>
</evidence>
<dbReference type="RefSeq" id="WP_262565765.1">
    <property type="nucleotide sequence ID" value="NZ_JAPFCC010000001.1"/>
</dbReference>